<reference evidence="4" key="1">
    <citation type="journal article" date="2009" name="Science">
        <title>The B73 maize genome: complexity, diversity, and dynamics.</title>
        <authorList>
            <person name="Schnable P.S."/>
            <person name="Ware D."/>
            <person name="Fulton R.S."/>
            <person name="Stein J.C."/>
            <person name="Wei F."/>
            <person name="Pasternak S."/>
            <person name="Liang C."/>
            <person name="Zhang J."/>
            <person name="Fulton L."/>
            <person name="Graves T.A."/>
            <person name="Minx P."/>
            <person name="Reily A.D."/>
            <person name="Courtney L."/>
            <person name="Kruchowski S.S."/>
            <person name="Tomlinson C."/>
            <person name="Strong C."/>
            <person name="Delehaunty K."/>
            <person name="Fronick C."/>
            <person name="Courtney B."/>
            <person name="Rock S.M."/>
            <person name="Belter E."/>
            <person name="Du F."/>
            <person name="Kim K."/>
            <person name="Abbott R.M."/>
            <person name="Cotton M."/>
            <person name="Levy A."/>
            <person name="Marchetto P."/>
            <person name="Ochoa K."/>
            <person name="Jackson S.M."/>
            <person name="Gillam B."/>
            <person name="Chen W."/>
            <person name="Yan L."/>
            <person name="Higginbotham J."/>
            <person name="Cardenas M."/>
            <person name="Waligorski J."/>
            <person name="Applebaum E."/>
            <person name="Phelps L."/>
            <person name="Falcone J."/>
            <person name="Kanchi K."/>
            <person name="Thane T."/>
            <person name="Scimone A."/>
            <person name="Thane N."/>
            <person name="Henke J."/>
            <person name="Wang T."/>
            <person name="Ruppert J."/>
            <person name="Shah N."/>
            <person name="Rotter K."/>
            <person name="Hodges J."/>
            <person name="Ingenthron E."/>
            <person name="Cordes M."/>
            <person name="Kohlberg S."/>
            <person name="Sgro J."/>
            <person name="Delgado B."/>
            <person name="Mead K."/>
            <person name="Chinwalla A."/>
            <person name="Leonard S."/>
            <person name="Crouse K."/>
            <person name="Collura K."/>
            <person name="Kudrna D."/>
            <person name="Currie J."/>
            <person name="He R."/>
            <person name="Angelova A."/>
            <person name="Rajasekar S."/>
            <person name="Mueller T."/>
            <person name="Lomeli R."/>
            <person name="Scara G."/>
            <person name="Ko A."/>
            <person name="Delaney K."/>
            <person name="Wissotski M."/>
            <person name="Lopez G."/>
            <person name="Campos D."/>
            <person name="Braidotti M."/>
            <person name="Ashley E."/>
            <person name="Golser W."/>
            <person name="Kim H."/>
            <person name="Lee S."/>
            <person name="Lin J."/>
            <person name="Dujmic Z."/>
            <person name="Kim W."/>
            <person name="Talag J."/>
            <person name="Zuccolo A."/>
            <person name="Fan C."/>
            <person name="Sebastian A."/>
            <person name="Kramer M."/>
            <person name="Spiegel L."/>
            <person name="Nascimento L."/>
            <person name="Zutavern T."/>
            <person name="Miller B."/>
            <person name="Ambroise C."/>
            <person name="Muller S."/>
            <person name="Spooner W."/>
            <person name="Narechania A."/>
            <person name="Ren L."/>
            <person name="Wei S."/>
            <person name="Kumari S."/>
            <person name="Faga B."/>
            <person name="Levy M.J."/>
            <person name="McMahan L."/>
            <person name="Van Buren P."/>
            <person name="Vaughn M.W."/>
            <person name="Ying K."/>
            <person name="Yeh C.-T."/>
            <person name="Emrich S.J."/>
            <person name="Jia Y."/>
            <person name="Kalyanaraman A."/>
            <person name="Hsia A.-P."/>
            <person name="Barbazuk W.B."/>
            <person name="Baucom R.S."/>
            <person name="Brutnell T.P."/>
            <person name="Carpita N.C."/>
            <person name="Chaparro C."/>
            <person name="Chia J.-M."/>
            <person name="Deragon J.-M."/>
            <person name="Estill J.C."/>
            <person name="Fu Y."/>
            <person name="Jeddeloh J.A."/>
            <person name="Han Y."/>
            <person name="Lee H."/>
            <person name="Li P."/>
            <person name="Lisch D.R."/>
            <person name="Liu S."/>
            <person name="Liu Z."/>
            <person name="Nagel D.H."/>
            <person name="McCann M.C."/>
            <person name="SanMiguel P."/>
            <person name="Myers A.M."/>
            <person name="Nettleton D."/>
            <person name="Nguyen J."/>
            <person name="Penning B.W."/>
            <person name="Ponnala L."/>
            <person name="Schneider K.L."/>
            <person name="Schwartz D.C."/>
            <person name="Sharma A."/>
            <person name="Soderlund C."/>
            <person name="Springer N.M."/>
            <person name="Sun Q."/>
            <person name="Wang H."/>
            <person name="Waterman M."/>
            <person name="Westerman R."/>
            <person name="Wolfgruber T.K."/>
            <person name="Yang L."/>
            <person name="Yu Y."/>
            <person name="Zhang L."/>
            <person name="Zhou S."/>
            <person name="Zhu Q."/>
            <person name="Bennetzen J.L."/>
            <person name="Dawe R.K."/>
            <person name="Jiang J."/>
            <person name="Jiang N."/>
            <person name="Presting G.G."/>
            <person name="Wessler S.R."/>
            <person name="Aluru S."/>
            <person name="Martienssen R.A."/>
            <person name="Clifton S.W."/>
            <person name="McCombie W.R."/>
            <person name="Wing R.A."/>
            <person name="Wilson R.K."/>
        </authorList>
    </citation>
    <scope>NUCLEOTIDE SEQUENCE [LARGE SCALE GENOMIC DNA]</scope>
    <source>
        <strain evidence="4">cv. B73</strain>
    </source>
</reference>
<reference evidence="2" key="2">
    <citation type="submission" date="2015-12" db="EMBL/GenBank/DDBJ databases">
        <title>Update maize B73 reference genome by single molecule sequencing technologies.</title>
        <authorList>
            <consortium name="Maize Genome Sequencing Project"/>
            <person name="Ware D."/>
        </authorList>
    </citation>
    <scope>NUCLEOTIDE SEQUENCE</scope>
    <source>
        <tissue evidence="2">Seedling</tissue>
    </source>
</reference>
<dbReference type="InterPro" id="IPR036955">
    <property type="entry name" value="AP2/ERF_dom_sf"/>
</dbReference>
<evidence type="ECO:0000313" key="2">
    <source>
        <dbReference type="EMBL" id="AQK58256.1"/>
    </source>
</evidence>
<proteinExistence type="predicted"/>
<keyword evidence="4" id="KW-1185">Reference proteome</keyword>
<dbReference type="GO" id="GO:0003700">
    <property type="term" value="F:DNA-binding transcription factor activity"/>
    <property type="evidence" value="ECO:0007669"/>
    <property type="project" value="InterPro"/>
</dbReference>
<reference evidence="3" key="3">
    <citation type="submission" date="2019-07" db="EMBL/GenBank/DDBJ databases">
        <authorList>
            <person name="Seetharam A."/>
            <person name="Woodhouse M."/>
            <person name="Cannon E."/>
        </authorList>
    </citation>
    <scope>NUCLEOTIDE SEQUENCE [LARGE SCALE GENOMIC DNA]</scope>
    <source>
        <strain evidence="3">cv. B73</strain>
    </source>
</reference>
<feature type="region of interest" description="Disordered" evidence="1">
    <location>
        <begin position="61"/>
        <end position="116"/>
    </location>
</feature>
<dbReference type="EnsemblPlants" id="Zm00001eb199650_T001">
    <property type="protein sequence ID" value="Zm00001eb199650_P001"/>
    <property type="gene ID" value="Zm00001eb199650"/>
</dbReference>
<dbReference type="HOGENOM" id="CLU_1743196_0_0_1"/>
<dbReference type="Gramene" id="Zm00001eb199650_T001">
    <property type="protein sequence ID" value="Zm00001eb199650_P001"/>
    <property type="gene ID" value="Zm00001eb199650"/>
</dbReference>
<dbReference type="OMA" id="AHEMFPM"/>
<evidence type="ECO:0000313" key="3">
    <source>
        <dbReference type="EnsemblPlants" id="Zm00001eb199650_P001"/>
    </source>
</evidence>
<dbReference type="eggNOG" id="ENOG502RXE3">
    <property type="taxonomic scope" value="Eukaryota"/>
</dbReference>
<dbReference type="EMBL" id="CM000780">
    <property type="protein sequence ID" value="AQK58256.1"/>
    <property type="molecule type" value="Genomic_DNA"/>
</dbReference>
<sequence length="177" mass="18234">MDVCSREHQDLALDAARQGIDAARAYDCAAFRMRGAKAILNFPNEVGSRGADFLAPPPPVAVAATSSSQNKRKMRDAEATAGGAAEPAAANKSVKAAEASGSPAPPSLSPATTTTTTTASTVTTCCSPLSGSAAAAHEMFPMTPSSWTWEQLEGVFESLSPLSTTYPQLGFPEVTVN</sequence>
<name>K7U849_MAIZE</name>
<dbReference type="Gene3D" id="3.30.730.10">
    <property type="entry name" value="AP2/ERF domain"/>
    <property type="match status" value="1"/>
</dbReference>
<dbReference type="Proteomes" id="UP000007305">
    <property type="component" value="Chromosome 4"/>
</dbReference>
<organism evidence="2">
    <name type="scientific">Zea mays</name>
    <name type="common">Maize</name>
    <dbReference type="NCBI Taxonomy" id="4577"/>
    <lineage>
        <taxon>Eukaryota</taxon>
        <taxon>Viridiplantae</taxon>
        <taxon>Streptophyta</taxon>
        <taxon>Embryophyta</taxon>
        <taxon>Tracheophyta</taxon>
        <taxon>Spermatophyta</taxon>
        <taxon>Magnoliopsida</taxon>
        <taxon>Liliopsida</taxon>
        <taxon>Poales</taxon>
        <taxon>Poaceae</taxon>
        <taxon>PACMAD clade</taxon>
        <taxon>Panicoideae</taxon>
        <taxon>Andropogonodae</taxon>
        <taxon>Andropogoneae</taxon>
        <taxon>Tripsacinae</taxon>
        <taxon>Zea</taxon>
    </lineage>
</organism>
<dbReference type="AlphaFoldDB" id="K7U849"/>
<evidence type="ECO:0000313" key="4">
    <source>
        <dbReference type="Proteomes" id="UP000007305"/>
    </source>
</evidence>
<protein>
    <submittedName>
        <fullName evidence="2">Putative AP2/EREBP transcription factor superfamily protein</fullName>
    </submittedName>
</protein>
<reference evidence="3" key="4">
    <citation type="submission" date="2021-05" db="UniProtKB">
        <authorList>
            <consortium name="EnsemblPlants"/>
        </authorList>
    </citation>
    <scope>IDENTIFICATION</scope>
    <source>
        <strain evidence="3">cv. B73</strain>
    </source>
</reference>
<feature type="compositionally biased region" description="Low complexity" evidence="1">
    <location>
        <begin position="79"/>
        <end position="102"/>
    </location>
</feature>
<accession>K7U849</accession>
<evidence type="ECO:0000256" key="1">
    <source>
        <dbReference type="SAM" id="MobiDB-lite"/>
    </source>
</evidence>
<gene>
    <name evidence="2" type="ORF">ZEAMMB73_Zm00001d052863</name>
</gene>
<dbReference type="PaxDb" id="4577-AC234156.1_FGP004"/>